<dbReference type="GO" id="GO:0016846">
    <property type="term" value="F:carbon-sulfur lyase activity"/>
    <property type="evidence" value="ECO:0007669"/>
    <property type="project" value="InterPro"/>
</dbReference>
<keyword evidence="3" id="KW-0862">Zinc</keyword>
<dbReference type="AlphaFoldDB" id="A0A6C0U6Q4"/>
<sequence length="165" mass="18339">MNHSIAQCTCGSVEIDVAGKPILGAACYCDDCQEGARQLEALPDAPPVMGPDGGTDLLLFRKDRVQFSKGADLLRDYRIKDGSPTRRVVATCCNSAMFLDFQKGHWFSVYRARFGNDAPPIQMRIQTRYRSENNPVSSGVPEYKSYPLKFITRLMAARLGMLLGR</sequence>
<dbReference type="SUPFAM" id="SSF51316">
    <property type="entry name" value="Mss4-like"/>
    <property type="match status" value="1"/>
</dbReference>
<organism evidence="5 6">
    <name type="scientific">Kineobactrum salinum</name>
    <dbReference type="NCBI Taxonomy" id="2708301"/>
    <lineage>
        <taxon>Bacteria</taxon>
        <taxon>Pseudomonadati</taxon>
        <taxon>Pseudomonadota</taxon>
        <taxon>Gammaproteobacteria</taxon>
        <taxon>Cellvibrionales</taxon>
        <taxon>Halieaceae</taxon>
        <taxon>Kineobactrum</taxon>
    </lineage>
</organism>
<dbReference type="InterPro" id="IPR006913">
    <property type="entry name" value="CENP-V/GFA"/>
</dbReference>
<keyword evidence="6" id="KW-1185">Reference proteome</keyword>
<protein>
    <recommendedName>
        <fullName evidence="4">CENP-V/GFA domain-containing protein</fullName>
    </recommendedName>
</protein>
<accession>A0A6C0U6Q4</accession>
<evidence type="ECO:0000259" key="4">
    <source>
        <dbReference type="Pfam" id="PF04828"/>
    </source>
</evidence>
<feature type="domain" description="CENP-V/GFA" evidence="4">
    <location>
        <begin position="6"/>
        <end position="34"/>
    </location>
</feature>
<evidence type="ECO:0000256" key="1">
    <source>
        <dbReference type="ARBA" id="ARBA00005495"/>
    </source>
</evidence>
<evidence type="ECO:0000313" key="5">
    <source>
        <dbReference type="EMBL" id="QIB67771.1"/>
    </source>
</evidence>
<dbReference type="EMBL" id="CP048711">
    <property type="protein sequence ID" value="QIB67771.1"/>
    <property type="molecule type" value="Genomic_DNA"/>
</dbReference>
<name>A0A6C0U6Q4_9GAMM</name>
<evidence type="ECO:0000313" key="6">
    <source>
        <dbReference type="Proteomes" id="UP000477680"/>
    </source>
</evidence>
<gene>
    <name evidence="5" type="ORF">G3T16_19745</name>
</gene>
<dbReference type="Gene3D" id="3.90.1590.10">
    <property type="entry name" value="glutathione-dependent formaldehyde- activating enzyme (gfa)"/>
    <property type="match status" value="1"/>
</dbReference>
<dbReference type="Pfam" id="PF04828">
    <property type="entry name" value="GFA"/>
    <property type="match status" value="1"/>
</dbReference>
<evidence type="ECO:0000256" key="3">
    <source>
        <dbReference type="ARBA" id="ARBA00022833"/>
    </source>
</evidence>
<evidence type="ECO:0000256" key="2">
    <source>
        <dbReference type="ARBA" id="ARBA00022723"/>
    </source>
</evidence>
<dbReference type="KEGG" id="kim:G3T16_19745"/>
<proteinExistence type="inferred from homology"/>
<comment type="similarity">
    <text evidence="1">Belongs to the Gfa family.</text>
</comment>
<dbReference type="InterPro" id="IPR011057">
    <property type="entry name" value="Mss4-like_sf"/>
</dbReference>
<dbReference type="GO" id="GO:0046872">
    <property type="term" value="F:metal ion binding"/>
    <property type="evidence" value="ECO:0007669"/>
    <property type="project" value="UniProtKB-KW"/>
</dbReference>
<dbReference type="Proteomes" id="UP000477680">
    <property type="component" value="Chromosome"/>
</dbReference>
<keyword evidence="2" id="KW-0479">Metal-binding</keyword>
<reference evidence="5 6" key="1">
    <citation type="submission" date="2020-02" db="EMBL/GenBank/DDBJ databases">
        <title>Genome sequencing for Kineobactrum sp. M2.</title>
        <authorList>
            <person name="Park S.-J."/>
        </authorList>
    </citation>
    <scope>NUCLEOTIDE SEQUENCE [LARGE SCALE GENOMIC DNA]</scope>
    <source>
        <strain evidence="5 6">M2</strain>
    </source>
</reference>